<dbReference type="GeneID" id="13401589"/>
<dbReference type="AlphaFoldDB" id="F9XDJ4"/>
<dbReference type="KEGG" id="ztr:MYCGRDRAFT_104884"/>
<sequence length="87" mass="8922">MASNATISRAQWAEGSPTEKAGPFVKDRLHALISATSSERSTAKDGNPEMTAASSSRPSHSGSQQGHVLPSGSYARLLQGVLIDGGG</sequence>
<keyword evidence="3" id="KW-1185">Reference proteome</keyword>
<feature type="region of interest" description="Disordered" evidence="1">
    <location>
        <begin position="1"/>
        <end position="72"/>
    </location>
</feature>
<proteinExistence type="predicted"/>
<evidence type="ECO:0000313" key="2">
    <source>
        <dbReference type="EMBL" id="EGP86506.1"/>
    </source>
</evidence>
<dbReference type="HOGENOM" id="CLU_2485061_0_0_1"/>
<dbReference type="RefSeq" id="XP_003851530.1">
    <property type="nucleotide sequence ID" value="XM_003851482.1"/>
</dbReference>
<evidence type="ECO:0000313" key="3">
    <source>
        <dbReference type="Proteomes" id="UP000008062"/>
    </source>
</evidence>
<reference evidence="2 3" key="1">
    <citation type="journal article" date="2011" name="PLoS Genet.">
        <title>Finished genome of the fungal wheat pathogen Mycosphaerella graminicola reveals dispensome structure, chromosome plasticity, and stealth pathogenesis.</title>
        <authorList>
            <person name="Goodwin S.B."/>
            <person name="Ben M'barek S."/>
            <person name="Dhillon B."/>
            <person name="Wittenberg A.H.J."/>
            <person name="Crane C.F."/>
            <person name="Hane J.K."/>
            <person name="Foster A.J."/>
            <person name="Van der Lee T.A.J."/>
            <person name="Grimwood J."/>
            <person name="Aerts A."/>
            <person name="Antoniw J."/>
            <person name="Bailey A."/>
            <person name="Bluhm B."/>
            <person name="Bowler J."/>
            <person name="Bristow J."/>
            <person name="van der Burgt A."/>
            <person name="Canto-Canche B."/>
            <person name="Churchill A.C.L."/>
            <person name="Conde-Ferraez L."/>
            <person name="Cools H.J."/>
            <person name="Coutinho P.M."/>
            <person name="Csukai M."/>
            <person name="Dehal P."/>
            <person name="De Wit P."/>
            <person name="Donzelli B."/>
            <person name="van de Geest H.C."/>
            <person name="van Ham R.C.H.J."/>
            <person name="Hammond-Kosack K.E."/>
            <person name="Henrissat B."/>
            <person name="Kilian A."/>
            <person name="Kobayashi A.K."/>
            <person name="Koopmann E."/>
            <person name="Kourmpetis Y."/>
            <person name="Kuzniar A."/>
            <person name="Lindquist E."/>
            <person name="Lombard V."/>
            <person name="Maliepaard C."/>
            <person name="Martins N."/>
            <person name="Mehrabi R."/>
            <person name="Nap J.P.H."/>
            <person name="Ponomarenko A."/>
            <person name="Rudd J.J."/>
            <person name="Salamov A."/>
            <person name="Schmutz J."/>
            <person name="Schouten H.J."/>
            <person name="Shapiro H."/>
            <person name="Stergiopoulos I."/>
            <person name="Torriani S.F.F."/>
            <person name="Tu H."/>
            <person name="de Vries R.P."/>
            <person name="Waalwijk C."/>
            <person name="Ware S.B."/>
            <person name="Wiebenga A."/>
            <person name="Zwiers L.-H."/>
            <person name="Oliver R.P."/>
            <person name="Grigoriev I.V."/>
            <person name="Kema G.H.J."/>
        </authorList>
    </citation>
    <scope>NUCLEOTIDE SEQUENCE [LARGE SCALE GENOMIC DNA]</scope>
    <source>
        <strain evidence="3">CBS 115943 / IPO323</strain>
    </source>
</reference>
<dbReference type="InParanoid" id="F9XDJ4"/>
<organism evidence="2 3">
    <name type="scientific">Zymoseptoria tritici (strain CBS 115943 / IPO323)</name>
    <name type="common">Speckled leaf blotch fungus</name>
    <name type="synonym">Septoria tritici</name>
    <dbReference type="NCBI Taxonomy" id="336722"/>
    <lineage>
        <taxon>Eukaryota</taxon>
        <taxon>Fungi</taxon>
        <taxon>Dikarya</taxon>
        <taxon>Ascomycota</taxon>
        <taxon>Pezizomycotina</taxon>
        <taxon>Dothideomycetes</taxon>
        <taxon>Dothideomycetidae</taxon>
        <taxon>Mycosphaerellales</taxon>
        <taxon>Mycosphaerellaceae</taxon>
        <taxon>Zymoseptoria</taxon>
    </lineage>
</organism>
<accession>F9XDJ4</accession>
<dbReference type="EMBL" id="CM001201">
    <property type="protein sequence ID" value="EGP86506.1"/>
    <property type="molecule type" value="Genomic_DNA"/>
</dbReference>
<name>F9XDJ4_ZYMTI</name>
<dbReference type="Proteomes" id="UP000008062">
    <property type="component" value="Chromosome 6"/>
</dbReference>
<protein>
    <submittedName>
        <fullName evidence="2">Uncharacterized protein</fullName>
    </submittedName>
</protein>
<evidence type="ECO:0000256" key="1">
    <source>
        <dbReference type="SAM" id="MobiDB-lite"/>
    </source>
</evidence>
<feature type="compositionally biased region" description="Low complexity" evidence="1">
    <location>
        <begin position="54"/>
        <end position="67"/>
    </location>
</feature>
<gene>
    <name evidence="2" type="ORF">MYCGRDRAFT_104884</name>
</gene>